<name>A0A857D1B3_MICAE</name>
<evidence type="ECO:0000313" key="2">
    <source>
        <dbReference type="Proteomes" id="UP000438345"/>
    </source>
</evidence>
<dbReference type="AlphaFoldDB" id="A0A857D1B3"/>
<gene>
    <name evidence="1" type="ORF">GQR42_08205</name>
</gene>
<dbReference type="RefSeq" id="WP_158199582.1">
    <property type="nucleotide sequence ID" value="NZ_CP046973.1"/>
</dbReference>
<organism evidence="1 2">
    <name type="scientific">Microcystis aeruginosa FD4</name>
    <dbReference type="NCBI Taxonomy" id="2686288"/>
    <lineage>
        <taxon>Bacteria</taxon>
        <taxon>Bacillati</taxon>
        <taxon>Cyanobacteriota</taxon>
        <taxon>Cyanophyceae</taxon>
        <taxon>Oscillatoriophycideae</taxon>
        <taxon>Chroococcales</taxon>
        <taxon>Microcystaceae</taxon>
        <taxon>Microcystis</taxon>
    </lineage>
</organism>
<dbReference type="Proteomes" id="UP000438345">
    <property type="component" value="Chromosome"/>
</dbReference>
<evidence type="ECO:0000313" key="1">
    <source>
        <dbReference type="EMBL" id="QGZ89548.1"/>
    </source>
</evidence>
<proteinExistence type="predicted"/>
<reference evidence="1 2" key="1">
    <citation type="submission" date="2019-12" db="EMBL/GenBank/DDBJ databases">
        <title>Complete genome sequence of Microcystis aeruginosa strain FD4.</title>
        <authorList>
            <person name="Urakawa H."/>
        </authorList>
    </citation>
    <scope>NUCLEOTIDE SEQUENCE [LARGE SCALE GENOMIC DNA]</scope>
    <source>
        <strain evidence="1 2">FD4</strain>
    </source>
</reference>
<dbReference type="EMBL" id="CP046973">
    <property type="protein sequence ID" value="QGZ89548.1"/>
    <property type="molecule type" value="Genomic_DNA"/>
</dbReference>
<sequence>METLSSIKSYYSREWNFSIAYPTDWEILWENEPAGSWTIPIAVAGKEGSGGRPCFSVNVRRGKILRGNPHLKITGWPEDGKLIEYPSTPQEYIEQQKAELPSCFPGFQFISGEEIRLAHHTNRRPN</sequence>
<protein>
    <submittedName>
        <fullName evidence="1">Uncharacterized protein</fullName>
    </submittedName>
</protein>
<accession>A0A857D1B3</accession>